<keyword evidence="9" id="KW-0234">DNA repair</keyword>
<evidence type="ECO:0000313" key="13">
    <source>
        <dbReference type="Proteomes" id="UP000727456"/>
    </source>
</evidence>
<evidence type="ECO:0000256" key="7">
    <source>
        <dbReference type="ARBA" id="ARBA00023004"/>
    </source>
</evidence>
<accession>A0ABX0TRV6</accession>
<dbReference type="PANTHER" id="PTHR33693:SF9">
    <property type="entry name" value="TYPE-4 URACIL-DNA GLYCOSYLASE"/>
    <property type="match status" value="1"/>
</dbReference>
<keyword evidence="7" id="KW-0408">Iron</keyword>
<feature type="domain" description="Uracil-DNA glycosylase-like" evidence="11">
    <location>
        <begin position="308"/>
        <end position="468"/>
    </location>
</feature>
<evidence type="ECO:0000256" key="1">
    <source>
        <dbReference type="ARBA" id="ARBA00006521"/>
    </source>
</evidence>
<evidence type="ECO:0000259" key="11">
    <source>
        <dbReference type="SMART" id="SM00986"/>
    </source>
</evidence>
<dbReference type="GO" id="GO:0003887">
    <property type="term" value="F:DNA-directed DNA polymerase activity"/>
    <property type="evidence" value="ECO:0007669"/>
    <property type="project" value="UniProtKB-EC"/>
</dbReference>
<keyword evidence="4" id="KW-0479">Metal-binding</keyword>
<dbReference type="InterPro" id="IPR036895">
    <property type="entry name" value="Uracil-DNA_glycosylase-like_sf"/>
</dbReference>
<evidence type="ECO:0000256" key="9">
    <source>
        <dbReference type="ARBA" id="ARBA00023204"/>
    </source>
</evidence>
<dbReference type="InterPro" id="IPR005273">
    <property type="entry name" value="Ura-DNA_glyco_family4"/>
</dbReference>
<sequence>MAAGLIRATAYLSVMLVASLATQDDFDGWRTQARALAAAEVPGAEIEWRVEGHEGDIFAVAASTPAPTEGAAFPVPRAFVALAEDVVLHSDAERFALLYAFLIRLKRREASMEDQADPALRRLEHLAKEVRRDIHKMRAFLRFREVAEGEDVRFVAWYEPGHHIVRRNASFFLNRFASMKWTILTPELSINWDGATLSEAPGATRADAPEGDPLEDTWKTYYASIFNPARVKIDAMLKEMPKKYWKNMPETALVPGLIAGARARELEMVEKSRREVGGNRQAAWEALREKAAHCTRCHLYKHATQTVFGEGHVDAPLMFVGEQPGDQEDLAGHPFVGPAGQMFNQALAEAGIDRATAYVTNAVKHFKFEQRGKRRIHSKPDGAEIEACKWWIGQERDIVQPKLTVALGATAARSLLGRVVTISGARGIQHRLADGGEAMVTVHPSFLLRIPERDRADTEYRRFVGDLKRVRERLAELVG</sequence>
<keyword evidence="6" id="KW-0378">Hydrolase</keyword>
<dbReference type="Proteomes" id="UP000727456">
    <property type="component" value="Unassembled WGS sequence"/>
</dbReference>
<reference evidence="12 13" key="1">
    <citation type="submission" date="2020-03" db="EMBL/GenBank/DDBJ databases">
        <title>Genomic Encyclopedia of Type Strains, Phase III (KMG-III): the genomes of soil and plant-associated and newly described type strains.</title>
        <authorList>
            <person name="Whitman W."/>
        </authorList>
    </citation>
    <scope>NUCLEOTIDE SEQUENCE [LARGE SCALE GENOMIC DNA]</scope>
    <source>
        <strain evidence="12 13">CECT 8804</strain>
    </source>
</reference>
<keyword evidence="13" id="KW-1185">Reference proteome</keyword>
<name>A0ABX0TRV6_9SPHN</name>
<dbReference type="NCBIfam" id="TIGR03914">
    <property type="entry name" value="UDG_fam_dom"/>
    <property type="match status" value="1"/>
</dbReference>
<dbReference type="Pfam" id="PF03167">
    <property type="entry name" value="UDG"/>
    <property type="match status" value="1"/>
</dbReference>
<dbReference type="SMART" id="SM00986">
    <property type="entry name" value="UDG"/>
    <property type="match status" value="1"/>
</dbReference>
<keyword evidence="10" id="KW-0732">Signal</keyword>
<dbReference type="SUPFAM" id="SSF52141">
    <property type="entry name" value="Uracil-DNA glycosylase-like"/>
    <property type="match status" value="1"/>
</dbReference>
<evidence type="ECO:0000313" key="12">
    <source>
        <dbReference type="EMBL" id="NIJ08258.1"/>
    </source>
</evidence>
<dbReference type="InterPro" id="IPR005122">
    <property type="entry name" value="Uracil-DNA_glycosylase-like"/>
</dbReference>
<keyword evidence="5" id="KW-0227">DNA damage</keyword>
<feature type="signal peptide" evidence="10">
    <location>
        <begin position="1"/>
        <end position="23"/>
    </location>
</feature>
<evidence type="ECO:0000256" key="5">
    <source>
        <dbReference type="ARBA" id="ARBA00022763"/>
    </source>
</evidence>
<dbReference type="InterPro" id="IPR025404">
    <property type="entry name" value="DUF4130"/>
</dbReference>
<keyword evidence="12" id="KW-0808">Transferase</keyword>
<comment type="caution">
    <text evidence="12">The sequence shown here is derived from an EMBL/GenBank/DDBJ whole genome shotgun (WGS) entry which is preliminary data.</text>
</comment>
<evidence type="ECO:0000256" key="10">
    <source>
        <dbReference type="SAM" id="SignalP"/>
    </source>
</evidence>
<protein>
    <recommendedName>
        <fullName evidence="2">Type-4 uracil-DNA glycosylase</fullName>
    </recommendedName>
</protein>
<gene>
    <name evidence="12" type="ORF">FHS31_001875</name>
</gene>
<organism evidence="12 13">
    <name type="scientific">Sphingomonas vulcanisoli</name>
    <dbReference type="NCBI Taxonomy" id="1658060"/>
    <lineage>
        <taxon>Bacteria</taxon>
        <taxon>Pseudomonadati</taxon>
        <taxon>Pseudomonadota</taxon>
        <taxon>Alphaproteobacteria</taxon>
        <taxon>Sphingomonadales</taxon>
        <taxon>Sphingomonadaceae</taxon>
        <taxon>Sphingomonas</taxon>
    </lineage>
</organism>
<dbReference type="EMBL" id="JAAOZC010000004">
    <property type="protein sequence ID" value="NIJ08258.1"/>
    <property type="molecule type" value="Genomic_DNA"/>
</dbReference>
<dbReference type="PANTHER" id="PTHR33693">
    <property type="entry name" value="TYPE-5 URACIL-DNA GLYCOSYLASE"/>
    <property type="match status" value="1"/>
</dbReference>
<keyword evidence="3" id="KW-0004">4Fe-4S</keyword>
<evidence type="ECO:0000256" key="8">
    <source>
        <dbReference type="ARBA" id="ARBA00023014"/>
    </source>
</evidence>
<dbReference type="InterPro" id="IPR023875">
    <property type="entry name" value="DNA_repair_put"/>
</dbReference>
<dbReference type="SMART" id="SM00987">
    <property type="entry name" value="UreE_C"/>
    <property type="match status" value="1"/>
</dbReference>
<evidence type="ECO:0000256" key="6">
    <source>
        <dbReference type="ARBA" id="ARBA00022801"/>
    </source>
</evidence>
<dbReference type="Pfam" id="PF13566">
    <property type="entry name" value="DUF4130"/>
    <property type="match status" value="1"/>
</dbReference>
<evidence type="ECO:0000256" key="2">
    <source>
        <dbReference type="ARBA" id="ARBA00019403"/>
    </source>
</evidence>
<keyword evidence="8" id="KW-0411">Iron-sulfur</keyword>
<dbReference type="CDD" id="cd10030">
    <property type="entry name" value="UDG-F4_TTUDGA_SPO1dp_like"/>
    <property type="match status" value="1"/>
</dbReference>
<dbReference type="InterPro" id="IPR051536">
    <property type="entry name" value="UDG_Type-4/5"/>
</dbReference>
<proteinExistence type="inferred from homology"/>
<evidence type="ECO:0000256" key="3">
    <source>
        <dbReference type="ARBA" id="ARBA00022485"/>
    </source>
</evidence>
<dbReference type="Gene3D" id="3.40.470.10">
    <property type="entry name" value="Uracil-DNA glycosylase-like domain"/>
    <property type="match status" value="1"/>
</dbReference>
<comment type="similarity">
    <text evidence="1">Belongs to the uracil-DNA glycosylase (UDG) superfamily. Type 4 (UDGa) family.</text>
</comment>
<keyword evidence="12" id="KW-0548">Nucleotidyltransferase</keyword>
<evidence type="ECO:0000256" key="4">
    <source>
        <dbReference type="ARBA" id="ARBA00022723"/>
    </source>
</evidence>
<dbReference type="NCBIfam" id="TIGR03915">
    <property type="entry name" value="SAM_7_link_chp"/>
    <property type="match status" value="1"/>
</dbReference>
<feature type="chain" id="PRO_5046403466" description="Type-4 uracil-DNA glycosylase" evidence="10">
    <location>
        <begin position="24"/>
        <end position="479"/>
    </location>
</feature>